<sequence length="308" mass="31543">MNATTTAVPFLSLVPLALGALLGWSGAGKMFGRSPERQAAGTALERAFGDLRGAVRALRAVGAAELAVAAALLAAPGAAVTGPAAFCLGAGFTGYLTWAKVTAPESSCGCTAREDVPVGPRAFLRAGLVVAGGAAVVAGPAFGWQPWWDALAGHPFASASVLAAYGLVAAGLFTPPDRYLLPLRRLRLRLLGHPLGGDGDPAHVPVEATVELLERSLAWESASGIVRSGLADHWDDDGWRFLHYTGAHDTGARDARPVSVLFALDARATVDGTPVPAVRVTVVDEATGRPVAGALPDLSGRRPLPLSG</sequence>
<evidence type="ECO:0000313" key="7">
    <source>
        <dbReference type="EMBL" id="MDT0379506.1"/>
    </source>
</evidence>
<feature type="transmembrane region" description="Helical" evidence="5">
    <location>
        <begin position="122"/>
        <end position="144"/>
    </location>
</feature>
<keyword evidence="2 5" id="KW-0812">Transmembrane</keyword>
<organism evidence="7 8">
    <name type="scientific">Streptomyces hazeniae</name>
    <dbReference type="NCBI Taxonomy" id="3075538"/>
    <lineage>
        <taxon>Bacteria</taxon>
        <taxon>Bacillati</taxon>
        <taxon>Actinomycetota</taxon>
        <taxon>Actinomycetes</taxon>
        <taxon>Kitasatosporales</taxon>
        <taxon>Streptomycetaceae</taxon>
        <taxon>Streptomyces</taxon>
    </lineage>
</organism>
<dbReference type="InterPro" id="IPR009908">
    <property type="entry name" value="Methylamine_util_MauE"/>
</dbReference>
<feature type="transmembrane region" description="Helical" evidence="5">
    <location>
        <begin position="6"/>
        <end position="27"/>
    </location>
</feature>
<comment type="subcellular location">
    <subcellularLocation>
        <location evidence="1">Membrane</location>
        <topology evidence="1">Multi-pass membrane protein</topology>
    </subcellularLocation>
</comment>
<reference evidence="8" key="1">
    <citation type="submission" date="2023-07" db="EMBL/GenBank/DDBJ databases">
        <title>30 novel species of actinomycetes from the DSMZ collection.</title>
        <authorList>
            <person name="Nouioui I."/>
        </authorList>
    </citation>
    <scope>NUCLEOTIDE SEQUENCE [LARGE SCALE GENOMIC DNA]</scope>
    <source>
        <strain evidence="8">DSM 42041</strain>
    </source>
</reference>
<evidence type="ECO:0000313" key="8">
    <source>
        <dbReference type="Proteomes" id="UP001183414"/>
    </source>
</evidence>
<dbReference type="Proteomes" id="UP001183414">
    <property type="component" value="Unassembled WGS sequence"/>
</dbReference>
<keyword evidence="4 5" id="KW-0472">Membrane</keyword>
<dbReference type="EMBL" id="JAVREQ010000009">
    <property type="protein sequence ID" value="MDT0379506.1"/>
    <property type="molecule type" value="Genomic_DNA"/>
</dbReference>
<keyword evidence="3 5" id="KW-1133">Transmembrane helix</keyword>
<comment type="caution">
    <text evidence="7">The sequence shown here is derived from an EMBL/GenBank/DDBJ whole genome shotgun (WGS) entry which is preliminary data.</text>
</comment>
<dbReference type="Pfam" id="PF07291">
    <property type="entry name" value="MauE"/>
    <property type="match status" value="1"/>
</dbReference>
<protein>
    <recommendedName>
        <fullName evidence="6">Methylamine utilisation protein MauE domain-containing protein</fullName>
    </recommendedName>
</protein>
<gene>
    <name evidence="7" type="ORF">RM572_12095</name>
</gene>
<feature type="transmembrane region" description="Helical" evidence="5">
    <location>
        <begin position="156"/>
        <end position="175"/>
    </location>
</feature>
<keyword evidence="8" id="KW-1185">Reference proteome</keyword>
<accession>A0ABU2NSC3</accession>
<evidence type="ECO:0000256" key="4">
    <source>
        <dbReference type="ARBA" id="ARBA00023136"/>
    </source>
</evidence>
<name>A0ABU2NSC3_9ACTN</name>
<evidence type="ECO:0000256" key="5">
    <source>
        <dbReference type="SAM" id="Phobius"/>
    </source>
</evidence>
<evidence type="ECO:0000256" key="1">
    <source>
        <dbReference type="ARBA" id="ARBA00004141"/>
    </source>
</evidence>
<evidence type="ECO:0000259" key="6">
    <source>
        <dbReference type="Pfam" id="PF07291"/>
    </source>
</evidence>
<proteinExistence type="predicted"/>
<feature type="domain" description="Methylamine utilisation protein MauE" evidence="6">
    <location>
        <begin position="10"/>
        <end position="136"/>
    </location>
</feature>
<dbReference type="RefSeq" id="WP_311673310.1">
    <property type="nucleotide sequence ID" value="NZ_JAVREQ010000009.1"/>
</dbReference>
<evidence type="ECO:0000256" key="2">
    <source>
        <dbReference type="ARBA" id="ARBA00022692"/>
    </source>
</evidence>
<evidence type="ECO:0000256" key="3">
    <source>
        <dbReference type="ARBA" id="ARBA00022989"/>
    </source>
</evidence>